<keyword evidence="2" id="KW-1185">Reference proteome</keyword>
<dbReference type="HOGENOM" id="CLU_2414744_0_0_1"/>
<organism evidence="1 2">
    <name type="scientific">Suillus luteus UH-Slu-Lm8-n1</name>
    <dbReference type="NCBI Taxonomy" id="930992"/>
    <lineage>
        <taxon>Eukaryota</taxon>
        <taxon>Fungi</taxon>
        <taxon>Dikarya</taxon>
        <taxon>Basidiomycota</taxon>
        <taxon>Agaricomycotina</taxon>
        <taxon>Agaricomycetes</taxon>
        <taxon>Agaricomycetidae</taxon>
        <taxon>Boletales</taxon>
        <taxon>Suillineae</taxon>
        <taxon>Suillaceae</taxon>
        <taxon>Suillus</taxon>
    </lineage>
</organism>
<dbReference type="InParanoid" id="A0A0D0A2P3"/>
<sequence>MSIELETLDFSRLSLIIFRYVFNDGFLVGIAAATPKRNMEIELSNVPQPTGRCVWYLCIFQNSKGRGRHFDYVAKTHHIPLSLTLAGKRLSF</sequence>
<reference evidence="2" key="2">
    <citation type="submission" date="2015-01" db="EMBL/GenBank/DDBJ databases">
        <title>Evolutionary Origins and Diversification of the Mycorrhizal Mutualists.</title>
        <authorList>
            <consortium name="DOE Joint Genome Institute"/>
            <consortium name="Mycorrhizal Genomics Consortium"/>
            <person name="Kohler A."/>
            <person name="Kuo A."/>
            <person name="Nagy L.G."/>
            <person name="Floudas D."/>
            <person name="Copeland A."/>
            <person name="Barry K.W."/>
            <person name="Cichocki N."/>
            <person name="Veneault-Fourrey C."/>
            <person name="LaButti K."/>
            <person name="Lindquist E.A."/>
            <person name="Lipzen A."/>
            <person name="Lundell T."/>
            <person name="Morin E."/>
            <person name="Murat C."/>
            <person name="Riley R."/>
            <person name="Ohm R."/>
            <person name="Sun H."/>
            <person name="Tunlid A."/>
            <person name="Henrissat B."/>
            <person name="Grigoriev I.V."/>
            <person name="Hibbett D.S."/>
            <person name="Martin F."/>
        </authorList>
    </citation>
    <scope>NUCLEOTIDE SEQUENCE [LARGE SCALE GENOMIC DNA]</scope>
    <source>
        <strain evidence="2">UH-Slu-Lm8-n1</strain>
    </source>
</reference>
<evidence type="ECO:0000313" key="1">
    <source>
        <dbReference type="EMBL" id="KIK32424.1"/>
    </source>
</evidence>
<dbReference type="EMBL" id="KN836249">
    <property type="protein sequence ID" value="KIK32424.1"/>
    <property type="molecule type" value="Genomic_DNA"/>
</dbReference>
<dbReference type="AlphaFoldDB" id="A0A0D0A2P3"/>
<evidence type="ECO:0000313" key="2">
    <source>
        <dbReference type="Proteomes" id="UP000054485"/>
    </source>
</evidence>
<dbReference type="Proteomes" id="UP000054485">
    <property type="component" value="Unassembled WGS sequence"/>
</dbReference>
<reference evidence="1 2" key="1">
    <citation type="submission" date="2014-04" db="EMBL/GenBank/DDBJ databases">
        <authorList>
            <consortium name="DOE Joint Genome Institute"/>
            <person name="Kuo A."/>
            <person name="Ruytinx J."/>
            <person name="Rineau F."/>
            <person name="Colpaert J."/>
            <person name="Kohler A."/>
            <person name="Nagy L.G."/>
            <person name="Floudas D."/>
            <person name="Copeland A."/>
            <person name="Barry K.W."/>
            <person name="Cichocki N."/>
            <person name="Veneault-Fourrey C."/>
            <person name="LaButti K."/>
            <person name="Lindquist E.A."/>
            <person name="Lipzen A."/>
            <person name="Lundell T."/>
            <person name="Morin E."/>
            <person name="Murat C."/>
            <person name="Sun H."/>
            <person name="Tunlid A."/>
            <person name="Henrissat B."/>
            <person name="Grigoriev I.V."/>
            <person name="Hibbett D.S."/>
            <person name="Martin F."/>
            <person name="Nordberg H.P."/>
            <person name="Cantor M.N."/>
            <person name="Hua S.X."/>
        </authorList>
    </citation>
    <scope>NUCLEOTIDE SEQUENCE [LARGE SCALE GENOMIC DNA]</scope>
    <source>
        <strain evidence="1 2">UH-Slu-Lm8-n1</strain>
    </source>
</reference>
<proteinExistence type="predicted"/>
<name>A0A0D0A2P3_9AGAM</name>
<protein>
    <submittedName>
        <fullName evidence="1">Uncharacterized protein</fullName>
    </submittedName>
</protein>
<gene>
    <name evidence="1" type="ORF">CY34DRAFT_814294</name>
</gene>
<accession>A0A0D0A2P3</accession>